<evidence type="ECO:0000313" key="2">
    <source>
        <dbReference type="Proteomes" id="UP001179952"/>
    </source>
</evidence>
<organism evidence="1 2">
    <name type="scientific">Acorus gramineus</name>
    <name type="common">Dwarf sweet flag</name>
    <dbReference type="NCBI Taxonomy" id="55184"/>
    <lineage>
        <taxon>Eukaryota</taxon>
        <taxon>Viridiplantae</taxon>
        <taxon>Streptophyta</taxon>
        <taxon>Embryophyta</taxon>
        <taxon>Tracheophyta</taxon>
        <taxon>Spermatophyta</taxon>
        <taxon>Magnoliopsida</taxon>
        <taxon>Liliopsida</taxon>
        <taxon>Acoraceae</taxon>
        <taxon>Acorus</taxon>
    </lineage>
</organism>
<keyword evidence="2" id="KW-1185">Reference proteome</keyword>
<protein>
    <submittedName>
        <fullName evidence="1">Uncharacterized protein</fullName>
    </submittedName>
</protein>
<sequence length="112" mass="12410">MPHADPLVITIYICNCQVQRVMVDGGSSADILFLDAYRRMGLEVEEIKRSNPPLVGFDGKWVSPVSVVTLPVTAADRTLNVEFIVSDSPSAYNAIMGHEWIHWMEGVPSTLH</sequence>
<evidence type="ECO:0000313" key="1">
    <source>
        <dbReference type="EMBL" id="KAK1260014.1"/>
    </source>
</evidence>
<dbReference type="PANTHER" id="PTHR33240:SF15">
    <property type="entry name" value="GAG-PRO-LIKE PROTEIN"/>
    <property type="match status" value="1"/>
</dbReference>
<gene>
    <name evidence="1" type="ORF">QJS04_geneDACA021807</name>
</gene>
<dbReference type="AlphaFoldDB" id="A0AAV9A7A6"/>
<accession>A0AAV9A7A6</accession>
<dbReference type="InterPro" id="IPR021109">
    <property type="entry name" value="Peptidase_aspartic_dom_sf"/>
</dbReference>
<proteinExistence type="predicted"/>
<dbReference type="EMBL" id="JAUJYN010000012">
    <property type="protein sequence ID" value="KAK1260014.1"/>
    <property type="molecule type" value="Genomic_DNA"/>
</dbReference>
<comment type="caution">
    <text evidence="1">The sequence shown here is derived from an EMBL/GenBank/DDBJ whole genome shotgun (WGS) entry which is preliminary data.</text>
</comment>
<dbReference type="CDD" id="cd00303">
    <property type="entry name" value="retropepsin_like"/>
    <property type="match status" value="1"/>
</dbReference>
<name>A0AAV9A7A6_ACOGR</name>
<reference evidence="1" key="2">
    <citation type="submission" date="2023-06" db="EMBL/GenBank/DDBJ databases">
        <authorList>
            <person name="Ma L."/>
            <person name="Liu K.-W."/>
            <person name="Li Z."/>
            <person name="Hsiao Y.-Y."/>
            <person name="Qi Y."/>
            <person name="Fu T."/>
            <person name="Tang G."/>
            <person name="Zhang D."/>
            <person name="Sun W.-H."/>
            <person name="Liu D.-K."/>
            <person name="Li Y."/>
            <person name="Chen G.-Z."/>
            <person name="Liu X.-D."/>
            <person name="Liao X.-Y."/>
            <person name="Jiang Y.-T."/>
            <person name="Yu X."/>
            <person name="Hao Y."/>
            <person name="Huang J."/>
            <person name="Zhao X.-W."/>
            <person name="Ke S."/>
            <person name="Chen Y.-Y."/>
            <person name="Wu W.-L."/>
            <person name="Hsu J.-L."/>
            <person name="Lin Y.-F."/>
            <person name="Huang M.-D."/>
            <person name="Li C.-Y."/>
            <person name="Huang L."/>
            <person name="Wang Z.-W."/>
            <person name="Zhao X."/>
            <person name="Zhong W.-Y."/>
            <person name="Peng D.-H."/>
            <person name="Ahmad S."/>
            <person name="Lan S."/>
            <person name="Zhang J.-S."/>
            <person name="Tsai W.-C."/>
            <person name="Van De Peer Y."/>
            <person name="Liu Z.-J."/>
        </authorList>
    </citation>
    <scope>NUCLEOTIDE SEQUENCE</scope>
    <source>
        <strain evidence="1">SCP</strain>
        <tissue evidence="1">Leaves</tissue>
    </source>
</reference>
<reference evidence="1" key="1">
    <citation type="journal article" date="2023" name="Nat. Commun.">
        <title>Diploid and tetraploid genomes of Acorus and the evolution of monocots.</title>
        <authorList>
            <person name="Ma L."/>
            <person name="Liu K.W."/>
            <person name="Li Z."/>
            <person name="Hsiao Y.Y."/>
            <person name="Qi Y."/>
            <person name="Fu T."/>
            <person name="Tang G.D."/>
            <person name="Zhang D."/>
            <person name="Sun W.H."/>
            <person name="Liu D.K."/>
            <person name="Li Y."/>
            <person name="Chen G.Z."/>
            <person name="Liu X.D."/>
            <person name="Liao X.Y."/>
            <person name="Jiang Y.T."/>
            <person name="Yu X."/>
            <person name="Hao Y."/>
            <person name="Huang J."/>
            <person name="Zhao X.W."/>
            <person name="Ke S."/>
            <person name="Chen Y.Y."/>
            <person name="Wu W.L."/>
            <person name="Hsu J.L."/>
            <person name="Lin Y.F."/>
            <person name="Huang M.D."/>
            <person name="Li C.Y."/>
            <person name="Huang L."/>
            <person name="Wang Z.W."/>
            <person name="Zhao X."/>
            <person name="Zhong W.Y."/>
            <person name="Peng D.H."/>
            <person name="Ahmad S."/>
            <person name="Lan S."/>
            <person name="Zhang J.S."/>
            <person name="Tsai W.C."/>
            <person name="Van de Peer Y."/>
            <person name="Liu Z.J."/>
        </authorList>
    </citation>
    <scope>NUCLEOTIDE SEQUENCE</scope>
    <source>
        <strain evidence="1">SCP</strain>
    </source>
</reference>
<dbReference type="Proteomes" id="UP001179952">
    <property type="component" value="Unassembled WGS sequence"/>
</dbReference>
<dbReference type="PANTHER" id="PTHR33240">
    <property type="entry name" value="OS08G0508500 PROTEIN"/>
    <property type="match status" value="1"/>
</dbReference>
<dbReference type="Gene3D" id="2.40.70.10">
    <property type="entry name" value="Acid Proteases"/>
    <property type="match status" value="1"/>
</dbReference>